<dbReference type="GO" id="GO:0016020">
    <property type="term" value="C:membrane"/>
    <property type="evidence" value="ECO:0007669"/>
    <property type="project" value="UniProtKB-SubCell"/>
</dbReference>
<feature type="compositionally biased region" description="Polar residues" evidence="5">
    <location>
        <begin position="404"/>
        <end position="426"/>
    </location>
</feature>
<protein>
    <recommendedName>
        <fullName evidence="7">EamA domain-containing protein</fullName>
    </recommendedName>
</protein>
<feature type="transmembrane region" description="Helical" evidence="6">
    <location>
        <begin position="33"/>
        <end position="52"/>
    </location>
</feature>
<feature type="region of interest" description="Disordered" evidence="5">
    <location>
        <begin position="354"/>
        <end position="439"/>
    </location>
</feature>
<reference evidence="8" key="1">
    <citation type="journal article" date="2023" name="BMC Genomics">
        <title>Chromosome-level genome assemblies of Cutaneotrichosporon spp. (Trichosporonales, Basidiomycota) reveal imbalanced evolution between nucleotide sequences and chromosome synteny.</title>
        <authorList>
            <person name="Kobayashi Y."/>
            <person name="Kayamori A."/>
            <person name="Aoki K."/>
            <person name="Shiwa Y."/>
            <person name="Matsutani M."/>
            <person name="Fujita N."/>
            <person name="Sugita T."/>
            <person name="Iwasaki W."/>
            <person name="Tanaka N."/>
            <person name="Takashima M."/>
        </authorList>
    </citation>
    <scope>NUCLEOTIDE SEQUENCE</scope>
    <source>
        <strain evidence="8">HIS019</strain>
    </source>
</reference>
<keyword evidence="4 6" id="KW-0472">Membrane</keyword>
<dbReference type="InterPro" id="IPR000620">
    <property type="entry name" value="EamA_dom"/>
</dbReference>
<keyword evidence="9" id="KW-1185">Reference proteome</keyword>
<gene>
    <name evidence="8" type="ORF">CcaverHIS019_0212680</name>
</gene>
<evidence type="ECO:0000256" key="1">
    <source>
        <dbReference type="ARBA" id="ARBA00004141"/>
    </source>
</evidence>
<comment type="subcellular location">
    <subcellularLocation>
        <location evidence="1">Membrane</location>
        <topology evidence="1">Multi-pass membrane protein</topology>
    </subcellularLocation>
</comment>
<feature type="transmembrane region" description="Helical" evidence="6">
    <location>
        <begin position="96"/>
        <end position="115"/>
    </location>
</feature>
<evidence type="ECO:0000256" key="4">
    <source>
        <dbReference type="ARBA" id="ARBA00023136"/>
    </source>
</evidence>
<feature type="domain" description="EamA" evidence="7">
    <location>
        <begin position="211"/>
        <end position="345"/>
    </location>
</feature>
<feature type="transmembrane region" description="Helical" evidence="6">
    <location>
        <begin position="243"/>
        <end position="266"/>
    </location>
</feature>
<proteinExistence type="predicted"/>
<feature type="compositionally biased region" description="Basic and acidic residues" evidence="5">
    <location>
        <begin position="378"/>
        <end position="403"/>
    </location>
</feature>
<dbReference type="Pfam" id="PF00892">
    <property type="entry name" value="EamA"/>
    <property type="match status" value="2"/>
</dbReference>
<dbReference type="Proteomes" id="UP001233271">
    <property type="component" value="Chromosome 2"/>
</dbReference>
<evidence type="ECO:0000256" key="3">
    <source>
        <dbReference type="ARBA" id="ARBA00022989"/>
    </source>
</evidence>
<evidence type="ECO:0000256" key="6">
    <source>
        <dbReference type="SAM" id="Phobius"/>
    </source>
</evidence>
<feature type="domain" description="EamA" evidence="7">
    <location>
        <begin position="33"/>
        <end position="169"/>
    </location>
</feature>
<feature type="transmembrane region" description="Helical" evidence="6">
    <location>
        <begin position="306"/>
        <end position="323"/>
    </location>
</feature>
<evidence type="ECO:0000256" key="2">
    <source>
        <dbReference type="ARBA" id="ARBA00022692"/>
    </source>
</evidence>
<feature type="transmembrane region" description="Helical" evidence="6">
    <location>
        <begin position="64"/>
        <end position="84"/>
    </location>
</feature>
<sequence>MVLDTLEKASLRVAHRARAALPPTLVHLYDTNFGLTLIALAQFFFASMSISVKWLMETTNMSTLTLIFVRMGITGTCCWVTLLLQRDPHPFLGPPGIRKLLLLRGFAGFSGLLCAYQALRGLRVSDAVTIGFLTPSVTALFGWAVLGESFSFREAVSGLVSLFGVVLISRPPFLFAYNHDNAPSIEPEAAGPARVRLGANVMGDEDSAARMIGATWAVVGVSFSATAYLTIRHIGTRASALHSISYFSMVCTIATGFAMLVFPQNLEWPKDVYGFCLVFLIGVFGFCAQALLTYGLQNEKAGRAGLAMYLQIFFAVILELLLFQTIPSFMSFLGTVIILSSAAWVAMSSLKSKPPPAVSDPESRPISRTPSPIPEGTRTIRGEHYDYASVPTDERHERRDRRFSNTTSLSTSSEAFVTRRLSQSPLPRTELLPRHSTGH</sequence>
<dbReference type="AlphaFoldDB" id="A0AA48I2G7"/>
<organism evidence="8 9">
    <name type="scientific">Cutaneotrichosporon cavernicola</name>
    <dbReference type="NCBI Taxonomy" id="279322"/>
    <lineage>
        <taxon>Eukaryota</taxon>
        <taxon>Fungi</taxon>
        <taxon>Dikarya</taxon>
        <taxon>Basidiomycota</taxon>
        <taxon>Agaricomycotina</taxon>
        <taxon>Tremellomycetes</taxon>
        <taxon>Trichosporonales</taxon>
        <taxon>Trichosporonaceae</taxon>
        <taxon>Cutaneotrichosporon</taxon>
    </lineage>
</organism>
<dbReference type="InterPro" id="IPR037185">
    <property type="entry name" value="EmrE-like"/>
</dbReference>
<dbReference type="SUPFAM" id="SSF103481">
    <property type="entry name" value="Multidrug resistance efflux transporter EmrE"/>
    <property type="match status" value="2"/>
</dbReference>
<evidence type="ECO:0000256" key="5">
    <source>
        <dbReference type="SAM" id="MobiDB-lite"/>
    </source>
</evidence>
<dbReference type="KEGG" id="ccac:CcaHIS019_0212680"/>
<dbReference type="GeneID" id="85493777"/>
<name>A0AA48I2G7_9TREE</name>
<feature type="transmembrane region" description="Helical" evidence="6">
    <location>
        <begin position="211"/>
        <end position="231"/>
    </location>
</feature>
<keyword evidence="3 6" id="KW-1133">Transmembrane helix</keyword>
<feature type="transmembrane region" description="Helical" evidence="6">
    <location>
        <begin position="329"/>
        <end position="347"/>
    </location>
</feature>
<keyword evidence="2 6" id="KW-0812">Transmembrane</keyword>
<dbReference type="PANTHER" id="PTHR22911">
    <property type="entry name" value="ACYL-MALONYL CONDENSING ENZYME-RELATED"/>
    <property type="match status" value="1"/>
</dbReference>
<dbReference type="EMBL" id="AP028213">
    <property type="protein sequence ID" value="BEI89906.1"/>
    <property type="molecule type" value="Genomic_DNA"/>
</dbReference>
<evidence type="ECO:0000313" key="9">
    <source>
        <dbReference type="Proteomes" id="UP001233271"/>
    </source>
</evidence>
<dbReference type="RefSeq" id="XP_060455172.1">
    <property type="nucleotide sequence ID" value="XM_060598372.1"/>
</dbReference>
<feature type="transmembrane region" description="Helical" evidence="6">
    <location>
        <begin position="127"/>
        <end position="146"/>
    </location>
</feature>
<accession>A0AA48I2G7</accession>
<evidence type="ECO:0000259" key="7">
    <source>
        <dbReference type="Pfam" id="PF00892"/>
    </source>
</evidence>
<dbReference type="PANTHER" id="PTHR22911:SF6">
    <property type="entry name" value="SOLUTE CARRIER FAMILY 35 MEMBER G1"/>
    <property type="match status" value="1"/>
</dbReference>
<feature type="transmembrane region" description="Helical" evidence="6">
    <location>
        <begin position="272"/>
        <end position="294"/>
    </location>
</feature>
<evidence type="ECO:0000313" key="8">
    <source>
        <dbReference type="EMBL" id="BEI89906.1"/>
    </source>
</evidence>